<accession>A0A1Y5YB51</accession>
<sequence length="788" mass="87038">MSYATGQLARALARLTESGDPGALKKIRQWEDVITGVRDGTITVGSRTPVADTPAWVTLEVAHGGFATGRYLSEVPLSKEEQAKLGELPSDVPGETDRERLNLWYLSDEGQAELLAALRAGRYWVDLPEDMALAVVALLLDKGFAEQALDLVAELRPLMHRLRFVPGFVSVPRPSGMAVRLATVREVSESLRAVQVPQQLAVMRETLGVWNPLYDRLVALWCQTVDGELPYLEDGVVHGGWPCKQWPDGWADERSRWLADYAATAREHTPTGRHAHKKSNFVRLHTALLNSDALSARDVGWIRRAIANTVTRNGAPGSSERTGLRAAQTAVAVAPTHENLAKVLVNRLDQYPAAGGLASIDPVVEPVDGVWVPYALHRKVMRAMEAPADVLIRHGVITSGEVLATVLPQVTSRLMSSGINDPMAAEWYEQTYTAFRRRRSLLLLNLEHQVQFSELPWVRALSAFRTSEQDDTLTVRHALQQTSLLAMTAFPYAIMPNPLVRELGALTGKAGMKLPLVEEVAADIFMGTFTTKWREAAIVASRTMAGTLYANYYDLPPESQWAAQQRTLRRWGKKTSRDFADLCASRAREAGTGRGVAANGAVLEQSQILTTHNLAVLVDGLGLTEQVRERAEELSGKAFEWALRRLTQPTSDRHVALIQIKQAAYAWRQAIYLLSFGEPSAQKAMARRLSERVGDVPRFEPAIRGLSGVIHGQRFDADGTFKGGRRFLGWGRRQALATGRLSHQRRSWPCASVPPLAIRMIPSIRHQITPTPTNDSSNWATAIPVWPV</sequence>
<protein>
    <submittedName>
        <fullName evidence="1">Uncharacterized protein</fullName>
    </submittedName>
</protein>
<reference evidence="1 2" key="1">
    <citation type="submission" date="2017-04" db="EMBL/GenBank/DDBJ databases">
        <authorList>
            <person name="Afonso C.L."/>
            <person name="Miller P.J."/>
            <person name="Scott M.A."/>
            <person name="Spackman E."/>
            <person name="Goraichik I."/>
            <person name="Dimitrov K.M."/>
            <person name="Suarez D.L."/>
            <person name="Swayne D.E."/>
        </authorList>
    </citation>
    <scope>NUCLEOTIDE SEQUENCE [LARGE SCALE GENOMIC DNA]</scope>
    <source>
        <strain evidence="1 2">DSM 43828</strain>
    </source>
</reference>
<organism evidence="1 2">
    <name type="scientific">Kibdelosporangium aridum</name>
    <dbReference type="NCBI Taxonomy" id="2030"/>
    <lineage>
        <taxon>Bacteria</taxon>
        <taxon>Bacillati</taxon>
        <taxon>Actinomycetota</taxon>
        <taxon>Actinomycetes</taxon>
        <taxon>Pseudonocardiales</taxon>
        <taxon>Pseudonocardiaceae</taxon>
        <taxon>Kibdelosporangium</taxon>
    </lineage>
</organism>
<name>A0A1Y5YB51_KIBAR</name>
<dbReference type="AlphaFoldDB" id="A0A1Y5YB51"/>
<evidence type="ECO:0000313" key="1">
    <source>
        <dbReference type="EMBL" id="SMD27021.1"/>
    </source>
</evidence>
<keyword evidence="2" id="KW-1185">Reference proteome</keyword>
<proteinExistence type="predicted"/>
<evidence type="ECO:0000313" key="2">
    <source>
        <dbReference type="Proteomes" id="UP000192674"/>
    </source>
</evidence>
<dbReference type="Proteomes" id="UP000192674">
    <property type="component" value="Unassembled WGS sequence"/>
</dbReference>
<gene>
    <name evidence="1" type="ORF">SAMN05661093_10617</name>
</gene>
<dbReference type="EMBL" id="FWXV01000019">
    <property type="protein sequence ID" value="SMD27021.1"/>
    <property type="molecule type" value="Genomic_DNA"/>
</dbReference>